<feature type="transmembrane region" description="Helical" evidence="1">
    <location>
        <begin position="154"/>
        <end position="174"/>
    </location>
</feature>
<keyword evidence="1" id="KW-0812">Transmembrane</keyword>
<dbReference type="STRING" id="50376.A0A517LQI7"/>
<dbReference type="AlphaFoldDB" id="A0A517LQI7"/>
<dbReference type="Proteomes" id="UP000316270">
    <property type="component" value="Chromosome 19"/>
</dbReference>
<accession>A0A517LQI7</accession>
<organism evidence="2 3">
    <name type="scientific">Venturia effusa</name>
    <dbReference type="NCBI Taxonomy" id="50376"/>
    <lineage>
        <taxon>Eukaryota</taxon>
        <taxon>Fungi</taxon>
        <taxon>Dikarya</taxon>
        <taxon>Ascomycota</taxon>
        <taxon>Pezizomycotina</taxon>
        <taxon>Dothideomycetes</taxon>
        <taxon>Pleosporomycetidae</taxon>
        <taxon>Venturiales</taxon>
        <taxon>Venturiaceae</taxon>
        <taxon>Venturia</taxon>
    </lineage>
</organism>
<proteinExistence type="predicted"/>
<keyword evidence="1" id="KW-1133">Transmembrane helix</keyword>
<sequence length="267" mass="29802">MASNSFYSHLPSETDLAAPHSTQSSPLKPMFLAGRHDAEEEIAYVRRDDIQLKRSIRILRVVQRILATGLSLAALIPITMTLVKFLQTKNIYKDVHMANGTTVNRTAWAKDTKAWPTYMYFSTAAMSFILNLGTLIGYFWGTKAANYVSTVGSAFNYTILVANLIVWIVVAGIYKYEKQILTDGLHKDLWGWSCSAAADALQHAFVDEVPFNKYCTVQSGSWYAGLVHVGVVILGVVITLMTGRRRTTKAAIKRRTREHEGQFGAME</sequence>
<evidence type="ECO:0000256" key="1">
    <source>
        <dbReference type="SAM" id="Phobius"/>
    </source>
</evidence>
<name>A0A517LQI7_9PEZI</name>
<keyword evidence="3" id="KW-1185">Reference proteome</keyword>
<feature type="transmembrane region" description="Helical" evidence="1">
    <location>
        <begin position="222"/>
        <end position="243"/>
    </location>
</feature>
<gene>
    <name evidence="2" type="ORF">FKW77_000892</name>
</gene>
<evidence type="ECO:0008006" key="4">
    <source>
        <dbReference type="Google" id="ProtNLM"/>
    </source>
</evidence>
<dbReference type="EMBL" id="CP042203">
    <property type="protein sequence ID" value="QDS77915.1"/>
    <property type="molecule type" value="Genomic_DNA"/>
</dbReference>
<feature type="transmembrane region" description="Helical" evidence="1">
    <location>
        <begin position="118"/>
        <end position="142"/>
    </location>
</feature>
<evidence type="ECO:0000313" key="2">
    <source>
        <dbReference type="EMBL" id="QDS77915.1"/>
    </source>
</evidence>
<feature type="transmembrane region" description="Helical" evidence="1">
    <location>
        <begin position="61"/>
        <end position="83"/>
    </location>
</feature>
<dbReference type="OrthoDB" id="5371583at2759"/>
<dbReference type="PANTHER" id="PTHR42069">
    <property type="entry name" value="HYPHAL ANASTAMOSIS-8 PROTEIN"/>
    <property type="match status" value="1"/>
</dbReference>
<keyword evidence="1" id="KW-0472">Membrane</keyword>
<reference evidence="2 3" key="1">
    <citation type="submission" date="2019-07" db="EMBL/GenBank/DDBJ databases">
        <title>Finished genome of Venturia effusa.</title>
        <authorList>
            <person name="Young C.A."/>
            <person name="Cox M.P."/>
            <person name="Ganley A.R.D."/>
            <person name="David W.J."/>
        </authorList>
    </citation>
    <scope>NUCLEOTIDE SEQUENCE [LARGE SCALE GENOMIC DNA]</scope>
    <source>
        <strain evidence="3">albino</strain>
    </source>
</reference>
<evidence type="ECO:0000313" key="3">
    <source>
        <dbReference type="Proteomes" id="UP000316270"/>
    </source>
</evidence>
<protein>
    <recommendedName>
        <fullName evidence="4">MARVEL domain-containing protein</fullName>
    </recommendedName>
</protein>
<dbReference type="PANTHER" id="PTHR42069:SF1">
    <property type="entry name" value="MARVEL DOMAIN-CONTAINING PROTEIN"/>
    <property type="match status" value="1"/>
</dbReference>